<keyword evidence="3" id="KW-0804">Transcription</keyword>
<evidence type="ECO:0000313" key="6">
    <source>
        <dbReference type="Proteomes" id="UP000428325"/>
    </source>
</evidence>
<dbReference type="InterPro" id="IPR036390">
    <property type="entry name" value="WH_DNA-bd_sf"/>
</dbReference>
<evidence type="ECO:0000259" key="4">
    <source>
        <dbReference type="PROSITE" id="PS50956"/>
    </source>
</evidence>
<dbReference type="PANTHER" id="PTHR30154">
    <property type="entry name" value="LEUCINE-RESPONSIVE REGULATORY PROTEIN"/>
    <property type="match status" value="1"/>
</dbReference>
<evidence type="ECO:0000256" key="1">
    <source>
        <dbReference type="ARBA" id="ARBA00023015"/>
    </source>
</evidence>
<dbReference type="InterPro" id="IPR011008">
    <property type="entry name" value="Dimeric_a/b-barrel"/>
</dbReference>
<dbReference type="GeneID" id="99246900"/>
<dbReference type="GO" id="GO:0043200">
    <property type="term" value="P:response to amino acid"/>
    <property type="evidence" value="ECO:0007669"/>
    <property type="project" value="TreeGrafter"/>
</dbReference>
<evidence type="ECO:0000256" key="3">
    <source>
        <dbReference type="ARBA" id="ARBA00023163"/>
    </source>
</evidence>
<dbReference type="InterPro" id="IPR011991">
    <property type="entry name" value="ArsR-like_HTH"/>
</dbReference>
<dbReference type="KEGG" id="hra:EI982_12680"/>
<keyword evidence="1" id="KW-0805">Transcription regulation</keyword>
<dbReference type="RefSeq" id="WP_157690044.1">
    <property type="nucleotide sequence ID" value="NZ_CP034345.1"/>
</dbReference>
<dbReference type="Pfam" id="PF01037">
    <property type="entry name" value="AsnC_trans_reg"/>
    <property type="match status" value="1"/>
</dbReference>
<dbReference type="PANTHER" id="PTHR30154:SF34">
    <property type="entry name" value="TRANSCRIPTIONAL REGULATOR AZLB"/>
    <property type="match status" value="1"/>
</dbReference>
<reference evidence="5 6" key="1">
    <citation type="submission" date="2018-12" db="EMBL/GenBank/DDBJ databases">
        <title>Complete genome sequence of Haloplanus rallus MBLA0036.</title>
        <authorList>
            <person name="Nam Y.-d."/>
            <person name="Kang J."/>
            <person name="Chung W.-H."/>
            <person name="Park Y.S."/>
        </authorList>
    </citation>
    <scope>NUCLEOTIDE SEQUENCE [LARGE SCALE GENOMIC DNA]</scope>
    <source>
        <strain evidence="5 6">MBLA0036</strain>
    </source>
</reference>
<dbReference type="GO" id="GO:0005829">
    <property type="term" value="C:cytosol"/>
    <property type="evidence" value="ECO:0007669"/>
    <property type="project" value="TreeGrafter"/>
</dbReference>
<organism evidence="5 6">
    <name type="scientific">Haloplanus rallus</name>
    <dbReference type="NCBI Taxonomy" id="1816183"/>
    <lineage>
        <taxon>Archaea</taxon>
        <taxon>Methanobacteriati</taxon>
        <taxon>Methanobacteriota</taxon>
        <taxon>Stenosarchaea group</taxon>
        <taxon>Halobacteria</taxon>
        <taxon>Halobacteriales</taxon>
        <taxon>Haloferacaceae</taxon>
        <taxon>Haloplanus</taxon>
    </lineage>
</organism>
<dbReference type="InterPro" id="IPR000485">
    <property type="entry name" value="AsnC-type_HTH_dom"/>
</dbReference>
<dbReference type="Pfam" id="PF13412">
    <property type="entry name" value="HTH_24"/>
    <property type="match status" value="1"/>
</dbReference>
<keyword evidence="2" id="KW-0238">DNA-binding</keyword>
<dbReference type="InterPro" id="IPR036388">
    <property type="entry name" value="WH-like_DNA-bd_sf"/>
</dbReference>
<dbReference type="EMBL" id="CP034345">
    <property type="protein sequence ID" value="QGX95586.1"/>
    <property type="molecule type" value="Genomic_DNA"/>
</dbReference>
<keyword evidence="6" id="KW-1185">Reference proteome</keyword>
<dbReference type="OrthoDB" id="183514at2157"/>
<feature type="domain" description="HTH asnC-type" evidence="4">
    <location>
        <begin position="1"/>
        <end position="62"/>
    </location>
</feature>
<gene>
    <name evidence="5" type="ORF">EI982_12680</name>
</gene>
<dbReference type="SMART" id="SM00344">
    <property type="entry name" value="HTH_ASNC"/>
    <property type="match status" value="1"/>
</dbReference>
<dbReference type="InterPro" id="IPR019887">
    <property type="entry name" value="Tscrpt_reg_AsnC/Lrp_C"/>
</dbReference>
<dbReference type="CDD" id="cd00090">
    <property type="entry name" value="HTH_ARSR"/>
    <property type="match status" value="1"/>
</dbReference>
<dbReference type="Gene3D" id="3.30.70.920">
    <property type="match status" value="1"/>
</dbReference>
<dbReference type="Proteomes" id="UP000428325">
    <property type="component" value="Chromosome"/>
</dbReference>
<evidence type="ECO:0000313" key="5">
    <source>
        <dbReference type="EMBL" id="QGX95586.1"/>
    </source>
</evidence>
<dbReference type="SUPFAM" id="SSF54909">
    <property type="entry name" value="Dimeric alpha+beta barrel"/>
    <property type="match status" value="1"/>
</dbReference>
<dbReference type="Gene3D" id="1.10.10.10">
    <property type="entry name" value="Winged helix-like DNA-binding domain superfamily/Winged helix DNA-binding domain"/>
    <property type="match status" value="1"/>
</dbReference>
<dbReference type="GO" id="GO:0043565">
    <property type="term" value="F:sequence-specific DNA binding"/>
    <property type="evidence" value="ECO:0007669"/>
    <property type="project" value="InterPro"/>
</dbReference>
<accession>A0A6B9F533</accession>
<dbReference type="PRINTS" id="PR00033">
    <property type="entry name" value="HTHASNC"/>
</dbReference>
<dbReference type="PROSITE" id="PS50956">
    <property type="entry name" value="HTH_ASNC_2"/>
    <property type="match status" value="1"/>
</dbReference>
<name>A0A6B9F533_9EURY</name>
<dbReference type="SUPFAM" id="SSF46785">
    <property type="entry name" value="Winged helix' DNA-binding domain"/>
    <property type="match status" value="1"/>
</dbReference>
<protein>
    <submittedName>
        <fullName evidence="5">Lrp/AsnC family transcriptional regulator</fullName>
    </submittedName>
</protein>
<proteinExistence type="predicted"/>
<sequence length="162" mass="18345">MDEKDIRILKTVASEGITSPDRIQEHTGIPKSTVHYRLDQLRERGVLENDLGDMDLSKLGLDITVISEVYAEFDEGYHTTVGEKLSDIEGVNQVYFTMGDTDFIVVAHVTSRQMVESLIEDYEAIDEIRRTSSRFVITTVKREPYPINDFGTEALVDSVVED</sequence>
<dbReference type="AlphaFoldDB" id="A0A6B9F533"/>
<evidence type="ECO:0000256" key="2">
    <source>
        <dbReference type="ARBA" id="ARBA00023125"/>
    </source>
</evidence>
<dbReference type="InterPro" id="IPR019888">
    <property type="entry name" value="Tscrpt_reg_AsnC-like"/>
</dbReference>